<evidence type="ECO:0000313" key="1">
    <source>
        <dbReference type="EMBL" id="CAI6359831.1"/>
    </source>
</evidence>
<dbReference type="EMBL" id="CARXXK010000002">
    <property type="protein sequence ID" value="CAI6359831.1"/>
    <property type="molecule type" value="Genomic_DNA"/>
</dbReference>
<dbReference type="Proteomes" id="UP001160148">
    <property type="component" value="Unassembled WGS sequence"/>
</dbReference>
<proteinExistence type="predicted"/>
<keyword evidence="2" id="KW-1185">Reference proteome</keyword>
<dbReference type="Gene3D" id="2.20.25.240">
    <property type="match status" value="1"/>
</dbReference>
<gene>
    <name evidence="1" type="ORF">MEUPH1_LOCUS15202</name>
</gene>
<accession>A0AAV0WWH2</accession>
<dbReference type="AlphaFoldDB" id="A0AAV0WWH2"/>
<evidence type="ECO:0008006" key="3">
    <source>
        <dbReference type="Google" id="ProtNLM"/>
    </source>
</evidence>
<name>A0AAV0WWH2_9HEMI</name>
<organism evidence="1 2">
    <name type="scientific">Macrosiphum euphorbiae</name>
    <name type="common">potato aphid</name>
    <dbReference type="NCBI Taxonomy" id="13131"/>
    <lineage>
        <taxon>Eukaryota</taxon>
        <taxon>Metazoa</taxon>
        <taxon>Ecdysozoa</taxon>
        <taxon>Arthropoda</taxon>
        <taxon>Hexapoda</taxon>
        <taxon>Insecta</taxon>
        <taxon>Pterygota</taxon>
        <taxon>Neoptera</taxon>
        <taxon>Paraneoptera</taxon>
        <taxon>Hemiptera</taxon>
        <taxon>Sternorrhyncha</taxon>
        <taxon>Aphidomorpha</taxon>
        <taxon>Aphidoidea</taxon>
        <taxon>Aphididae</taxon>
        <taxon>Macrosiphini</taxon>
        <taxon>Macrosiphum</taxon>
    </lineage>
</organism>
<reference evidence="1 2" key="1">
    <citation type="submission" date="2023-01" db="EMBL/GenBank/DDBJ databases">
        <authorList>
            <person name="Whitehead M."/>
        </authorList>
    </citation>
    <scope>NUCLEOTIDE SEQUENCE [LARGE SCALE GENOMIC DNA]</scope>
</reference>
<sequence length="101" mass="12135">MDFMTSEKGKQIIIEDQFKFRFRKILQNDVQRWKCCLNTCVFFKLSDNNRMIEKCKCDHTHEKCDSKVLDNQKLSNSVKRKAQEDISTRPSKLIRSEFNLR</sequence>
<evidence type="ECO:0000313" key="2">
    <source>
        <dbReference type="Proteomes" id="UP001160148"/>
    </source>
</evidence>
<protein>
    <recommendedName>
        <fullName evidence="3">FLYWCH-type domain-containing protein</fullName>
    </recommendedName>
</protein>
<comment type="caution">
    <text evidence="1">The sequence shown here is derived from an EMBL/GenBank/DDBJ whole genome shotgun (WGS) entry which is preliminary data.</text>
</comment>